<reference evidence="1" key="1">
    <citation type="submission" date="2015-08" db="EMBL/GenBank/DDBJ databases">
        <authorList>
            <person name="Babu N.S."/>
            <person name="Beckwith C.J."/>
            <person name="Beseler K.G."/>
            <person name="Brison A."/>
            <person name="Carone J.V."/>
            <person name="Caskin T.P."/>
            <person name="Diamond M."/>
            <person name="Durham M.E."/>
            <person name="Foxe J.M."/>
            <person name="Go M."/>
            <person name="Henderson B.A."/>
            <person name="Jones I.B."/>
            <person name="McGettigan J.A."/>
            <person name="Micheletti S.J."/>
            <person name="Nasrallah M.E."/>
            <person name="Ortiz D."/>
            <person name="Piller C.R."/>
            <person name="Privatt S.R."/>
            <person name="Schneider S.L."/>
            <person name="Sharp S."/>
            <person name="Smith T.C."/>
            <person name="Stanton J.D."/>
            <person name="Ullery H.E."/>
            <person name="Wilson R.J."/>
            <person name="Serrano M.G."/>
            <person name="Buck G."/>
            <person name="Lee V."/>
            <person name="Wang Y."/>
            <person name="Carvalho R."/>
            <person name="Voegtly L."/>
            <person name="Shi R."/>
            <person name="Duckworth R."/>
            <person name="Johnson A."/>
            <person name="Loviza R."/>
            <person name="Walstead R."/>
            <person name="Shah Z."/>
            <person name="Kiflezghi M."/>
            <person name="Wade K."/>
            <person name="Ball S.L."/>
            <person name="Bradley K.W."/>
            <person name="Asai D.J."/>
            <person name="Bowman C.A."/>
            <person name="Russell D.A."/>
            <person name="Pope W.H."/>
            <person name="Jacobs-Sera D."/>
            <person name="Hendrix R.W."/>
            <person name="Hatfull G.F."/>
        </authorList>
    </citation>
    <scope>NUCLEOTIDE SEQUENCE [LARGE SCALE GENOMIC DNA]</scope>
</reference>
<name>A0A0S4TIE3_CRYHO</name>
<dbReference type="EMBL" id="LN877953">
    <property type="protein sequence ID" value="CUV07186.1"/>
    <property type="molecule type" value="Genomic_DNA"/>
</dbReference>
<evidence type="ECO:0000313" key="1">
    <source>
        <dbReference type="EMBL" id="CUV07186.1"/>
    </source>
</evidence>
<dbReference type="VEuPathDB" id="CryptoDB:CHUDEA7_2020"/>
<dbReference type="Proteomes" id="UP000199752">
    <property type="component" value="Chromosome 7"/>
</dbReference>
<sequence>MDESANTKNEIKDMNGNSHEIASIASSIFLFIHSAMELQCFSSISDVTKSFFLIASSFSGATLTQIPPAKIKRENTEQMNPKKFLPKKIINALNTVEATTDFHRDDPSRNPFIMQLHSVIFLSSYSFNFTKLINY</sequence>
<accession>A0A0S4TIE3</accession>
<protein>
    <submittedName>
        <fullName evidence="1">Uncharacterized protein</fullName>
    </submittedName>
</protein>
<organism evidence="1">
    <name type="scientific">Cryptosporidium hominis</name>
    <dbReference type="NCBI Taxonomy" id="237895"/>
    <lineage>
        <taxon>Eukaryota</taxon>
        <taxon>Sar</taxon>
        <taxon>Alveolata</taxon>
        <taxon>Apicomplexa</taxon>
        <taxon>Conoidasida</taxon>
        <taxon>Coccidia</taxon>
        <taxon>Eucoccidiorida</taxon>
        <taxon>Eimeriorina</taxon>
        <taxon>Cryptosporidiidae</taxon>
        <taxon>Cryptosporidium</taxon>
    </lineage>
</organism>
<proteinExistence type="predicted"/>
<dbReference type="AlphaFoldDB" id="A0A0S4TIE3"/>
<gene>
    <name evidence="1" type="ORF">CHUDEA7_2020</name>
</gene>